<feature type="transmembrane region" description="Helical" evidence="1">
    <location>
        <begin position="12"/>
        <end position="32"/>
    </location>
</feature>
<keyword evidence="1" id="KW-1133">Transmembrane helix</keyword>
<keyword evidence="1" id="KW-0812">Transmembrane</keyword>
<evidence type="ECO:0000256" key="1">
    <source>
        <dbReference type="SAM" id="Phobius"/>
    </source>
</evidence>
<reference evidence="2" key="2">
    <citation type="submission" date="2020-09" db="EMBL/GenBank/DDBJ databases">
        <authorList>
            <person name="Sun Q."/>
            <person name="Zhou Y."/>
        </authorList>
    </citation>
    <scope>NUCLEOTIDE SEQUENCE</scope>
    <source>
        <strain evidence="2">CGMCC 1.15447</strain>
    </source>
</reference>
<name>A0A916RTT1_9BACT</name>
<feature type="transmembrane region" description="Helical" evidence="1">
    <location>
        <begin position="122"/>
        <end position="148"/>
    </location>
</feature>
<reference evidence="2" key="1">
    <citation type="journal article" date="2014" name="Int. J. Syst. Evol. Microbiol.">
        <title>Complete genome sequence of Corynebacterium casei LMG S-19264T (=DSM 44701T), isolated from a smear-ripened cheese.</title>
        <authorList>
            <consortium name="US DOE Joint Genome Institute (JGI-PGF)"/>
            <person name="Walter F."/>
            <person name="Albersmeier A."/>
            <person name="Kalinowski J."/>
            <person name="Ruckert C."/>
        </authorList>
    </citation>
    <scope>NUCLEOTIDE SEQUENCE</scope>
    <source>
        <strain evidence="2">CGMCC 1.15447</strain>
    </source>
</reference>
<accession>A0A916RTT1</accession>
<keyword evidence="1" id="KW-0472">Membrane</keyword>
<dbReference type="EMBL" id="BMJB01000001">
    <property type="protein sequence ID" value="GGA69131.1"/>
    <property type="molecule type" value="Genomic_DNA"/>
</dbReference>
<proteinExistence type="predicted"/>
<dbReference type="AlphaFoldDB" id="A0A916RTT1"/>
<sequence length="159" mass="16854">MLSLASSRIAVVSPLSWLWSISGSIITLGFYRRRRPEAWMDAAIGARIGLVAGLMLVVGLAVSGAIAGLVARYGLHNMANFDAQLTTQLGQLRDQLQRSGADSPELPQILKFITTPEFRSGFMLTGVSMAGLFLLALSILGGAVSGMLRTRGKTSSSIS</sequence>
<keyword evidence="3" id="KW-1185">Reference proteome</keyword>
<evidence type="ECO:0000313" key="2">
    <source>
        <dbReference type="EMBL" id="GGA69131.1"/>
    </source>
</evidence>
<organism evidence="2 3">
    <name type="scientific">Edaphobacter acidisoli</name>
    <dbReference type="NCBI Taxonomy" id="2040573"/>
    <lineage>
        <taxon>Bacteria</taxon>
        <taxon>Pseudomonadati</taxon>
        <taxon>Acidobacteriota</taxon>
        <taxon>Terriglobia</taxon>
        <taxon>Terriglobales</taxon>
        <taxon>Acidobacteriaceae</taxon>
        <taxon>Edaphobacter</taxon>
    </lineage>
</organism>
<gene>
    <name evidence="2" type="ORF">GCM10011507_20790</name>
</gene>
<evidence type="ECO:0008006" key="4">
    <source>
        <dbReference type="Google" id="ProtNLM"/>
    </source>
</evidence>
<protein>
    <recommendedName>
        <fullName evidence="4">DUF4199 domain-containing protein</fullName>
    </recommendedName>
</protein>
<comment type="caution">
    <text evidence="2">The sequence shown here is derived from an EMBL/GenBank/DDBJ whole genome shotgun (WGS) entry which is preliminary data.</text>
</comment>
<feature type="transmembrane region" description="Helical" evidence="1">
    <location>
        <begin position="44"/>
        <end position="71"/>
    </location>
</feature>
<evidence type="ECO:0000313" key="3">
    <source>
        <dbReference type="Proteomes" id="UP000648801"/>
    </source>
</evidence>
<dbReference type="Proteomes" id="UP000648801">
    <property type="component" value="Unassembled WGS sequence"/>
</dbReference>